<dbReference type="Proteomes" id="UP000046393">
    <property type="component" value="Unplaced"/>
</dbReference>
<dbReference type="InterPro" id="IPR038648">
    <property type="entry name" value="PHR_sf"/>
</dbReference>
<dbReference type="SMART" id="SM00875">
    <property type="entry name" value="BACK"/>
    <property type="match status" value="1"/>
</dbReference>
<evidence type="ECO:0000259" key="1">
    <source>
        <dbReference type="PROSITE" id="PS50097"/>
    </source>
</evidence>
<dbReference type="InterPro" id="IPR000210">
    <property type="entry name" value="BTB/POZ_dom"/>
</dbReference>
<dbReference type="Pfam" id="PF00651">
    <property type="entry name" value="BTB"/>
    <property type="match status" value="1"/>
</dbReference>
<evidence type="ECO:0000313" key="3">
    <source>
        <dbReference type="WBParaSite" id="SMUV_0000731001-mRNA-1"/>
    </source>
</evidence>
<proteinExistence type="predicted"/>
<dbReference type="AlphaFoldDB" id="A0A0N5ARG2"/>
<dbReference type="Pfam" id="PF07707">
    <property type="entry name" value="BACK"/>
    <property type="match status" value="1"/>
</dbReference>
<keyword evidence="2" id="KW-1185">Reference proteome</keyword>
<feature type="domain" description="BTB" evidence="1">
    <location>
        <begin position="44"/>
        <end position="117"/>
    </location>
</feature>
<evidence type="ECO:0000313" key="2">
    <source>
        <dbReference type="Proteomes" id="UP000046393"/>
    </source>
</evidence>
<dbReference type="GO" id="GO:0022008">
    <property type="term" value="P:neurogenesis"/>
    <property type="evidence" value="ECO:0007669"/>
    <property type="project" value="TreeGrafter"/>
</dbReference>
<reference evidence="3" key="1">
    <citation type="submission" date="2017-02" db="UniProtKB">
        <authorList>
            <consortium name="WormBaseParasite"/>
        </authorList>
    </citation>
    <scope>IDENTIFICATION</scope>
</reference>
<dbReference type="Gene3D" id="3.30.710.10">
    <property type="entry name" value="Potassium Channel Kv1.1, Chain A"/>
    <property type="match status" value="1"/>
</dbReference>
<dbReference type="PANTHER" id="PTHR45774:SF4">
    <property type="entry name" value="AXUNDEAD, ISOFORM F"/>
    <property type="match status" value="1"/>
</dbReference>
<dbReference type="PROSITE" id="PS50097">
    <property type="entry name" value="BTB"/>
    <property type="match status" value="1"/>
</dbReference>
<protein>
    <submittedName>
        <fullName evidence="3">BTB domain-containing protein</fullName>
    </submittedName>
</protein>
<dbReference type="InterPro" id="IPR011333">
    <property type="entry name" value="SKP1/BTB/POZ_sf"/>
</dbReference>
<dbReference type="CDD" id="cd18186">
    <property type="entry name" value="BTB_POZ_ZBTB_KLHL-like"/>
    <property type="match status" value="1"/>
</dbReference>
<dbReference type="SMART" id="SM00225">
    <property type="entry name" value="BTB"/>
    <property type="match status" value="1"/>
</dbReference>
<dbReference type="GO" id="GO:0005829">
    <property type="term" value="C:cytosol"/>
    <property type="evidence" value="ECO:0007669"/>
    <property type="project" value="TreeGrafter"/>
</dbReference>
<organism evidence="2 3">
    <name type="scientific">Syphacia muris</name>
    <dbReference type="NCBI Taxonomy" id="451379"/>
    <lineage>
        <taxon>Eukaryota</taxon>
        <taxon>Metazoa</taxon>
        <taxon>Ecdysozoa</taxon>
        <taxon>Nematoda</taxon>
        <taxon>Chromadorea</taxon>
        <taxon>Rhabditida</taxon>
        <taxon>Spirurina</taxon>
        <taxon>Oxyuridomorpha</taxon>
        <taxon>Oxyuroidea</taxon>
        <taxon>Oxyuridae</taxon>
        <taxon>Syphacia</taxon>
    </lineage>
</organism>
<dbReference type="SUPFAM" id="SSF54695">
    <property type="entry name" value="POZ domain"/>
    <property type="match status" value="1"/>
</dbReference>
<name>A0A0N5ARG2_9BILA</name>
<dbReference type="Gene3D" id="1.25.40.420">
    <property type="match status" value="1"/>
</dbReference>
<dbReference type="PANTHER" id="PTHR45774">
    <property type="entry name" value="BTB/POZ DOMAIN-CONTAINING"/>
    <property type="match status" value="1"/>
</dbReference>
<sequence>MGCLIVDESELQKAAEVLLDADNSADIVPFVENIKRLWLSGYGCDIHFAVGIECKRFSAHRIILAAGSKYFYEFFFGNERKAGTCSYEYPIEIFDVTPEAMDVVLNFLYSNQNPASVKLDAKCVVHVLYAAEKYQINNLRLAALRYIQNMNGKNCIEILRQAMFYKEELLVKKCLNVIDKNADEILTSEGFLDCDRSTIEILVNRDTFQPSREFPLFMALFSWSIMECDRLGIDINATNQRDVLGGLMVLVNLQALTKDEVADAVRTGLVTAEEVAQFVSNPWDPKITNLFKENEEVDAAHSKQSSELSNDLYYTVSRFQHTLKSSTTMNSIKLNVSVNRNVDIVGFSIFGFCDGRNSEIFQYKPYVTLRRVHNGIHMMSIERVETDIIPFKHLIRFMFKEKRRFKRDKKYCLEVKSEGMAQRTRYEGFGDISSVIKLHNGDSVTFAFDGDRYLAELYFVPGENLERIAMLPLRTDFIRNLAEASSSSLKLHGSRWTS</sequence>
<accession>A0A0N5ARG2</accession>
<dbReference type="WBParaSite" id="SMUV_0000731001-mRNA-1">
    <property type="protein sequence ID" value="SMUV_0000731001-mRNA-1"/>
    <property type="gene ID" value="SMUV_0000731001"/>
</dbReference>
<dbReference type="Gene3D" id="2.60.120.820">
    <property type="entry name" value="PHR domain"/>
    <property type="match status" value="1"/>
</dbReference>
<dbReference type="STRING" id="451379.A0A0N5ARG2"/>
<dbReference type="InterPro" id="IPR011705">
    <property type="entry name" value="BACK"/>
</dbReference>